<sequence length="84" mass="9754">MITVQEVIEIRKINKILDKIEFCKKNTTKAEIKLFLMSIEQQFTLKNSLTEKQMSALEGIYDAIMDYKDALWNDVGEAHLSTWG</sequence>
<proteinExistence type="predicted"/>
<evidence type="ECO:0000313" key="1">
    <source>
        <dbReference type="EMBL" id="DAD68420.1"/>
    </source>
</evidence>
<name>A0A8S5LEH2_9CAUD</name>
<organism evidence="1">
    <name type="scientific">Siphoviridae sp. ctTic26</name>
    <dbReference type="NCBI Taxonomy" id="2823583"/>
    <lineage>
        <taxon>Viruses</taxon>
        <taxon>Duplodnaviria</taxon>
        <taxon>Heunggongvirae</taxon>
        <taxon>Uroviricota</taxon>
        <taxon>Caudoviricetes</taxon>
    </lineage>
</organism>
<protein>
    <submittedName>
        <fullName evidence="1">Uncharacterized protein</fullName>
    </submittedName>
</protein>
<reference evidence="1" key="1">
    <citation type="journal article" date="2021" name="Proc. Natl. Acad. Sci. U.S.A.">
        <title>A Catalog of Tens of Thousands of Viruses from Human Metagenomes Reveals Hidden Associations with Chronic Diseases.</title>
        <authorList>
            <person name="Tisza M.J."/>
            <person name="Buck C.B."/>
        </authorList>
    </citation>
    <scope>NUCLEOTIDE SEQUENCE</scope>
    <source>
        <strain evidence="1">CtTic26</strain>
    </source>
</reference>
<accession>A0A8S5LEH2</accession>
<dbReference type="EMBL" id="BK014701">
    <property type="protein sequence ID" value="DAD68420.1"/>
    <property type="molecule type" value="Genomic_DNA"/>
</dbReference>